<gene>
    <name evidence="2" type="ORF">GCM10022252_05070</name>
</gene>
<dbReference type="RefSeq" id="WP_344914529.1">
    <property type="nucleotide sequence ID" value="NZ_BAABAQ010000001.1"/>
</dbReference>
<protein>
    <submittedName>
        <fullName evidence="2">Uncharacterized protein</fullName>
    </submittedName>
</protein>
<comment type="caution">
    <text evidence="2">The sequence shown here is derived from an EMBL/GenBank/DDBJ whole genome shotgun (WGS) entry which is preliminary data.</text>
</comment>
<reference evidence="3" key="1">
    <citation type="journal article" date="2019" name="Int. J. Syst. Evol. Microbiol.">
        <title>The Global Catalogue of Microorganisms (GCM) 10K type strain sequencing project: providing services to taxonomists for standard genome sequencing and annotation.</title>
        <authorList>
            <consortium name="The Broad Institute Genomics Platform"/>
            <consortium name="The Broad Institute Genome Sequencing Center for Infectious Disease"/>
            <person name="Wu L."/>
            <person name="Ma J."/>
        </authorList>
    </citation>
    <scope>NUCLEOTIDE SEQUENCE [LARGE SCALE GENOMIC DNA]</scope>
    <source>
        <strain evidence="3">JCM 17388</strain>
    </source>
</reference>
<name>A0ABP8ABH5_9ACTN</name>
<keyword evidence="3" id="KW-1185">Reference proteome</keyword>
<dbReference type="Proteomes" id="UP001501251">
    <property type="component" value="Unassembled WGS sequence"/>
</dbReference>
<evidence type="ECO:0000256" key="1">
    <source>
        <dbReference type="SAM" id="MobiDB-lite"/>
    </source>
</evidence>
<evidence type="ECO:0000313" key="2">
    <source>
        <dbReference type="EMBL" id="GAA4181158.1"/>
    </source>
</evidence>
<organism evidence="2 3">
    <name type="scientific">Streptosporangium oxazolinicum</name>
    <dbReference type="NCBI Taxonomy" id="909287"/>
    <lineage>
        <taxon>Bacteria</taxon>
        <taxon>Bacillati</taxon>
        <taxon>Actinomycetota</taxon>
        <taxon>Actinomycetes</taxon>
        <taxon>Streptosporangiales</taxon>
        <taxon>Streptosporangiaceae</taxon>
        <taxon>Streptosporangium</taxon>
    </lineage>
</organism>
<sequence length="83" mass="8784">MITYRMESNRKQEHAVANRITQSAAGPGSRIATSPINATSADVDQVAESRGQILNSRITAESATVRQKAADGGIIEDSSIIAQ</sequence>
<accession>A0ABP8ABH5</accession>
<feature type="region of interest" description="Disordered" evidence="1">
    <location>
        <begin position="1"/>
        <end position="33"/>
    </location>
</feature>
<evidence type="ECO:0000313" key="3">
    <source>
        <dbReference type="Proteomes" id="UP001501251"/>
    </source>
</evidence>
<dbReference type="EMBL" id="BAABAQ010000001">
    <property type="protein sequence ID" value="GAA4181158.1"/>
    <property type="molecule type" value="Genomic_DNA"/>
</dbReference>
<feature type="compositionally biased region" description="Basic and acidic residues" evidence="1">
    <location>
        <begin position="7"/>
        <end position="16"/>
    </location>
</feature>
<proteinExistence type="predicted"/>